<evidence type="ECO:0000313" key="2">
    <source>
        <dbReference type="Proteomes" id="UP001320159"/>
    </source>
</evidence>
<name>A0AAP2RB33_9EURY</name>
<proteinExistence type="predicted"/>
<protein>
    <submittedName>
        <fullName evidence="1">Uncharacterized protein</fullName>
    </submittedName>
</protein>
<dbReference type="Proteomes" id="UP001320159">
    <property type="component" value="Unassembled WGS sequence"/>
</dbReference>
<comment type="caution">
    <text evidence="1">The sequence shown here is derived from an EMBL/GenBank/DDBJ whole genome shotgun (WGS) entry which is preliminary data.</text>
</comment>
<keyword evidence="2" id="KW-1185">Reference proteome</keyword>
<sequence>MSILSERILQVSTVYLGPAAKTFLDRQTKHHMNGLVFDNIEKQHLPELCKWINVSAGLIIGKDKSREFADKVAKL</sequence>
<accession>A0AAP2RB33</accession>
<evidence type="ECO:0000313" key="1">
    <source>
        <dbReference type="EMBL" id="MCD1293631.1"/>
    </source>
</evidence>
<reference evidence="1 2" key="1">
    <citation type="submission" date="2017-11" db="EMBL/GenBank/DDBJ databases">
        <title>Isolation and Characterization of Family Methanocellaceae Species from Potential Methane Hydrate Area Offshore Southwestern Taiwan.</title>
        <authorList>
            <person name="Zhang W.-L."/>
            <person name="Chen W.-C."/>
            <person name="Lai M.-C."/>
            <person name="Chen S.-C."/>
        </authorList>
    </citation>
    <scope>NUCLEOTIDE SEQUENCE [LARGE SCALE GENOMIC DNA]</scope>
    <source>
        <strain evidence="1 2">CWC-04</strain>
    </source>
</reference>
<dbReference type="RefSeq" id="WP_230739697.1">
    <property type="nucleotide sequence ID" value="NZ_PGCK01000001.1"/>
</dbReference>
<organism evidence="1 2">
    <name type="scientific">Methanooceanicella nereidis</name>
    <dbReference type="NCBI Taxonomy" id="2052831"/>
    <lineage>
        <taxon>Archaea</taxon>
        <taxon>Methanobacteriati</taxon>
        <taxon>Methanobacteriota</taxon>
        <taxon>Stenosarchaea group</taxon>
        <taxon>Methanomicrobia</taxon>
        <taxon>Methanocellales</taxon>
        <taxon>Methanocellaceae</taxon>
        <taxon>Methanooceanicella</taxon>
    </lineage>
</organism>
<dbReference type="AlphaFoldDB" id="A0AAP2RB33"/>
<gene>
    <name evidence="1" type="ORF">CUJ83_01300</name>
</gene>
<dbReference type="EMBL" id="PGCK01000001">
    <property type="protein sequence ID" value="MCD1293631.1"/>
    <property type="molecule type" value="Genomic_DNA"/>
</dbReference>